<dbReference type="InterPro" id="IPR036390">
    <property type="entry name" value="WH_DNA-bd_sf"/>
</dbReference>
<dbReference type="Pfam" id="PF08327">
    <property type="entry name" value="AHSA1"/>
    <property type="match status" value="1"/>
</dbReference>
<evidence type="ECO:0000256" key="1">
    <source>
        <dbReference type="ARBA" id="ARBA00006817"/>
    </source>
</evidence>
<dbReference type="InterPro" id="IPR023393">
    <property type="entry name" value="START-like_dom_sf"/>
</dbReference>
<evidence type="ECO:0000313" key="3">
    <source>
        <dbReference type="EMBL" id="MCP2273551.1"/>
    </source>
</evidence>
<dbReference type="CDD" id="cd00090">
    <property type="entry name" value="HTH_ARSR"/>
    <property type="match status" value="1"/>
</dbReference>
<dbReference type="PROSITE" id="PS50987">
    <property type="entry name" value="HTH_ARSR_2"/>
    <property type="match status" value="1"/>
</dbReference>
<dbReference type="SMART" id="SM00418">
    <property type="entry name" value="HTH_ARSR"/>
    <property type="match status" value="1"/>
</dbReference>
<gene>
    <name evidence="3" type="ORF">LV75_006081</name>
</gene>
<dbReference type="InterPro" id="IPR036388">
    <property type="entry name" value="WH-like_DNA-bd_sf"/>
</dbReference>
<dbReference type="GO" id="GO:0003677">
    <property type="term" value="F:DNA binding"/>
    <property type="evidence" value="ECO:0007669"/>
    <property type="project" value="UniProtKB-KW"/>
</dbReference>
<comment type="caution">
    <text evidence="3">The sequence shown here is derived from an EMBL/GenBank/DDBJ whole genome shotgun (WGS) entry which is preliminary data.</text>
</comment>
<dbReference type="Gene3D" id="3.30.530.20">
    <property type="match status" value="1"/>
</dbReference>
<keyword evidence="4" id="KW-1185">Reference proteome</keyword>
<comment type="similarity">
    <text evidence="1">Belongs to the AHA1 family.</text>
</comment>
<dbReference type="PANTHER" id="PTHR38600:SF1">
    <property type="entry name" value="TRANSCRIPTIONAL REGULATORY PROTEIN"/>
    <property type="match status" value="1"/>
</dbReference>
<name>A0ABT1ILM2_9PSEU</name>
<keyword evidence="3" id="KW-0238">DNA-binding</keyword>
<feature type="domain" description="HTH arsR-type" evidence="2">
    <location>
        <begin position="7"/>
        <end position="105"/>
    </location>
</feature>
<dbReference type="InterPro" id="IPR011991">
    <property type="entry name" value="ArsR-like_HTH"/>
</dbReference>
<evidence type="ECO:0000259" key="2">
    <source>
        <dbReference type="PROSITE" id="PS50987"/>
    </source>
</evidence>
<proteinExistence type="inferred from homology"/>
<dbReference type="NCBIfam" id="NF033788">
    <property type="entry name" value="HTH_metalloreg"/>
    <property type="match status" value="1"/>
</dbReference>
<dbReference type="PANTHER" id="PTHR38600">
    <property type="entry name" value="TRANSCRIPTIONAL REGULATORY PROTEIN"/>
    <property type="match status" value="1"/>
</dbReference>
<dbReference type="SUPFAM" id="SSF46785">
    <property type="entry name" value="Winged helix' DNA-binding domain"/>
    <property type="match status" value="1"/>
</dbReference>
<dbReference type="Gene3D" id="1.10.10.10">
    <property type="entry name" value="Winged helix-like DNA-binding domain superfamily/Winged helix DNA-binding domain"/>
    <property type="match status" value="1"/>
</dbReference>
<dbReference type="Pfam" id="PF12840">
    <property type="entry name" value="HTH_20"/>
    <property type="match status" value="1"/>
</dbReference>
<dbReference type="Proteomes" id="UP001205185">
    <property type="component" value="Unassembled WGS sequence"/>
</dbReference>
<reference evidence="3 4" key="1">
    <citation type="submission" date="2022-06" db="EMBL/GenBank/DDBJ databases">
        <title>Genomic Encyclopedia of Archaeal and Bacterial Type Strains, Phase II (KMG-II): from individual species to whole genera.</title>
        <authorList>
            <person name="Goeker M."/>
        </authorList>
    </citation>
    <scope>NUCLEOTIDE SEQUENCE [LARGE SCALE GENOMIC DNA]</scope>
    <source>
        <strain evidence="3 4">DSM 44255</strain>
    </source>
</reference>
<sequence>MQPSGCLSEGVDVAVRDLDDVFRALADPHRRALLDRLNEHDGLSLRELCAGVAMSRQAVSKHLAALEAANLVTTVWRGREKLHHLNAEPVNAIADRWIRRYDRGRVRALADLKRALEHPVSLEDPVSTAEPTAEGPTEFVYTTYIDTTPEKLWQALTEPAFTSRYWGVELTSEWVAGAPMSWRENGVTITDPEQVVLVADRPTRLSYTWHTLSDEWRDSHGFDPAEIAVLAAQRRSKVTFDIEALEGRVRLTVTHDGFEPGSELVAGVSHGWPEILSSLKTLLETGEPLPPIKR</sequence>
<organism evidence="3 4">
    <name type="scientific">Actinokineospora diospyrosa</name>
    <dbReference type="NCBI Taxonomy" id="103728"/>
    <lineage>
        <taxon>Bacteria</taxon>
        <taxon>Bacillati</taxon>
        <taxon>Actinomycetota</taxon>
        <taxon>Actinomycetes</taxon>
        <taxon>Pseudonocardiales</taxon>
        <taxon>Pseudonocardiaceae</taxon>
        <taxon>Actinokineospora</taxon>
    </lineage>
</organism>
<dbReference type="SUPFAM" id="SSF55961">
    <property type="entry name" value="Bet v1-like"/>
    <property type="match status" value="1"/>
</dbReference>
<dbReference type="CDD" id="cd08893">
    <property type="entry name" value="SRPBCC_CalC_Aha1-like_GntR-HTH"/>
    <property type="match status" value="1"/>
</dbReference>
<accession>A0ABT1ILM2</accession>
<dbReference type="RefSeq" id="WP_253890749.1">
    <property type="nucleotide sequence ID" value="NZ_JAMTCO010000017.1"/>
</dbReference>
<dbReference type="EMBL" id="JAMTCO010000017">
    <property type="protein sequence ID" value="MCP2273551.1"/>
    <property type="molecule type" value="Genomic_DNA"/>
</dbReference>
<dbReference type="InterPro" id="IPR013538">
    <property type="entry name" value="ASHA1/2-like_C"/>
</dbReference>
<evidence type="ECO:0000313" key="4">
    <source>
        <dbReference type="Proteomes" id="UP001205185"/>
    </source>
</evidence>
<protein>
    <submittedName>
        <fullName evidence="3">DNA-binding transcriptional regulator, ArsR family</fullName>
    </submittedName>
</protein>
<dbReference type="InterPro" id="IPR001845">
    <property type="entry name" value="HTH_ArsR_DNA-bd_dom"/>
</dbReference>